<dbReference type="Proteomes" id="UP000199060">
    <property type="component" value="Unassembled WGS sequence"/>
</dbReference>
<evidence type="ECO:0008006" key="3">
    <source>
        <dbReference type="Google" id="ProtNLM"/>
    </source>
</evidence>
<name>A0A1G6V260_9BACT</name>
<protein>
    <recommendedName>
        <fullName evidence="3">Transposase</fullName>
    </recommendedName>
</protein>
<feature type="non-terminal residue" evidence="1">
    <location>
        <position position="36"/>
    </location>
</feature>
<gene>
    <name evidence="1" type="ORF">SAMN04488104_10321</name>
</gene>
<dbReference type="AlphaFoldDB" id="A0A1G6V260"/>
<accession>A0A1G6V260</accession>
<dbReference type="STRING" id="686796.SAMN04488104_10321"/>
<dbReference type="EMBL" id="FNAC01000032">
    <property type="protein sequence ID" value="SDD47622.1"/>
    <property type="molecule type" value="Genomic_DNA"/>
</dbReference>
<organism evidence="1 2">
    <name type="scientific">Algoriphagus faecimaris</name>
    <dbReference type="NCBI Taxonomy" id="686796"/>
    <lineage>
        <taxon>Bacteria</taxon>
        <taxon>Pseudomonadati</taxon>
        <taxon>Bacteroidota</taxon>
        <taxon>Cytophagia</taxon>
        <taxon>Cytophagales</taxon>
        <taxon>Cyclobacteriaceae</taxon>
        <taxon>Algoriphagus</taxon>
    </lineage>
</organism>
<evidence type="ECO:0000313" key="1">
    <source>
        <dbReference type="EMBL" id="SDD47622.1"/>
    </source>
</evidence>
<keyword evidence="2" id="KW-1185">Reference proteome</keyword>
<proteinExistence type="predicted"/>
<sequence>MLKYSVGLDVSSKSIHGCLSTIDHGQKVTVKTTQTF</sequence>
<evidence type="ECO:0000313" key="2">
    <source>
        <dbReference type="Proteomes" id="UP000199060"/>
    </source>
</evidence>
<reference evidence="2" key="1">
    <citation type="submission" date="2016-10" db="EMBL/GenBank/DDBJ databases">
        <authorList>
            <person name="Varghese N."/>
            <person name="Submissions S."/>
        </authorList>
    </citation>
    <scope>NUCLEOTIDE SEQUENCE [LARGE SCALE GENOMIC DNA]</scope>
    <source>
        <strain evidence="2">DSM 23095</strain>
    </source>
</reference>